<dbReference type="SUPFAM" id="SSF52540">
    <property type="entry name" value="P-loop containing nucleoside triphosphate hydrolases"/>
    <property type="match status" value="1"/>
</dbReference>
<dbReference type="Proteomes" id="UP000318212">
    <property type="component" value="Unassembled WGS sequence"/>
</dbReference>
<dbReference type="InterPro" id="IPR017871">
    <property type="entry name" value="ABC_transporter-like_CS"/>
</dbReference>
<evidence type="ECO:0000313" key="7">
    <source>
        <dbReference type="Proteomes" id="UP000318212"/>
    </source>
</evidence>
<dbReference type="AlphaFoldDB" id="A0A508AVB3"/>
<keyword evidence="4 6" id="KW-0067">ATP-binding</keyword>
<dbReference type="GO" id="GO:0140359">
    <property type="term" value="F:ABC-type transporter activity"/>
    <property type="evidence" value="ECO:0007669"/>
    <property type="project" value="InterPro"/>
</dbReference>
<dbReference type="Pfam" id="PF00005">
    <property type="entry name" value="ABC_tran"/>
    <property type="match status" value="1"/>
</dbReference>
<dbReference type="PROSITE" id="PS00211">
    <property type="entry name" value="ABC_TRANSPORTER_1"/>
    <property type="match status" value="1"/>
</dbReference>
<gene>
    <name evidence="6" type="ORF">FKV25_02685</name>
</gene>
<dbReference type="Gene3D" id="3.40.50.300">
    <property type="entry name" value="P-loop containing nucleotide triphosphate hydrolases"/>
    <property type="match status" value="1"/>
</dbReference>
<dbReference type="RefSeq" id="WP_141517256.1">
    <property type="nucleotide sequence ID" value="NZ_VICE01000022.1"/>
</dbReference>
<proteinExistence type="inferred from homology"/>
<dbReference type="PANTHER" id="PTHR46743:SF2">
    <property type="entry name" value="TEICHOIC ACIDS EXPORT ATP-BINDING PROTEIN TAGH"/>
    <property type="match status" value="1"/>
</dbReference>
<dbReference type="CDD" id="cd03220">
    <property type="entry name" value="ABC_KpsT_Wzt"/>
    <property type="match status" value="1"/>
</dbReference>
<dbReference type="PANTHER" id="PTHR46743">
    <property type="entry name" value="TEICHOIC ACIDS EXPORT ATP-BINDING PROTEIN TAGH"/>
    <property type="match status" value="1"/>
</dbReference>
<dbReference type="GO" id="GO:0016887">
    <property type="term" value="F:ATP hydrolysis activity"/>
    <property type="evidence" value="ECO:0007669"/>
    <property type="project" value="InterPro"/>
</dbReference>
<organism evidence="6 7">
    <name type="scientific">Marilutibacter aestuarii</name>
    <dbReference type="NCBI Taxonomy" id="1706195"/>
    <lineage>
        <taxon>Bacteria</taxon>
        <taxon>Pseudomonadati</taxon>
        <taxon>Pseudomonadota</taxon>
        <taxon>Gammaproteobacteria</taxon>
        <taxon>Lysobacterales</taxon>
        <taxon>Lysobacteraceae</taxon>
        <taxon>Marilutibacter</taxon>
    </lineage>
</organism>
<keyword evidence="3" id="KW-0547">Nucleotide-binding</keyword>
<dbReference type="PROSITE" id="PS50893">
    <property type="entry name" value="ABC_TRANSPORTER_2"/>
    <property type="match status" value="1"/>
</dbReference>
<dbReference type="SMART" id="SM00382">
    <property type="entry name" value="AAA"/>
    <property type="match status" value="1"/>
</dbReference>
<name>A0A508AVB3_9GAMM</name>
<comment type="similarity">
    <text evidence="1">Belongs to the ABC transporter superfamily.</text>
</comment>
<dbReference type="InterPro" id="IPR050683">
    <property type="entry name" value="Bact_Polysacc_Export_ATP-bd"/>
</dbReference>
<evidence type="ECO:0000256" key="4">
    <source>
        <dbReference type="ARBA" id="ARBA00022840"/>
    </source>
</evidence>
<dbReference type="InterPro" id="IPR015860">
    <property type="entry name" value="ABC_transpr_TagH-like"/>
</dbReference>
<accession>A0A508AVB3</accession>
<keyword evidence="2" id="KW-0813">Transport</keyword>
<sequence>MTTSITVKDLCLDVPAFVQREREQRGWLDLFLGAAFDPPSRKMVRLLSGVDFQLKDGDRLAILGRNGAGKSTLLRVLNQVYQPTTGSVEVQGSCQALLNMSLGFSAEATVRENIFLRGIAMGLTAGFLRTQVDPILEFSGLREKASHRLRTLSSGQKMRLGFAISTSIQNDIILMDEWVGAGDAEFMSKAKERMQDRVGGSKILVLASHSIGLLRNICNRGIVLEQGRLIHDGDITSALKAYHELLAELRARNIFPEAAADASAGAQIYGCAESLSFSGGKALLKGWILDMEGVVPSSVVIEFADTRVAASKISFHVRPDVVAHFGLSDVKCGFEAEFDLPAGRSASSLGGKVSVFGGKTDGDAEAPLRSAPGLLS</sequence>
<dbReference type="InterPro" id="IPR003593">
    <property type="entry name" value="AAA+_ATPase"/>
</dbReference>
<evidence type="ECO:0000256" key="3">
    <source>
        <dbReference type="ARBA" id="ARBA00022741"/>
    </source>
</evidence>
<evidence type="ECO:0000256" key="1">
    <source>
        <dbReference type="ARBA" id="ARBA00005417"/>
    </source>
</evidence>
<feature type="domain" description="ABC transporter" evidence="5">
    <location>
        <begin position="30"/>
        <end position="251"/>
    </location>
</feature>
<evidence type="ECO:0000313" key="6">
    <source>
        <dbReference type="EMBL" id="TQD51005.1"/>
    </source>
</evidence>
<dbReference type="OrthoDB" id="9778870at2"/>
<protein>
    <submittedName>
        <fullName evidence="6">ABC transporter ATP-binding protein</fullName>
    </submittedName>
</protein>
<reference evidence="6 7" key="1">
    <citation type="submission" date="2019-06" db="EMBL/GenBank/DDBJ databases">
        <title>Lysobacter alkalisoli sp. nov. isolated from saline soil.</title>
        <authorList>
            <person name="Sun J.-Q."/>
            <person name="Xu L."/>
        </authorList>
    </citation>
    <scope>NUCLEOTIDE SEQUENCE [LARGE SCALE GENOMIC DNA]</scope>
    <source>
        <strain evidence="6 7">JCM 31130</strain>
    </source>
</reference>
<dbReference type="GO" id="GO:0005524">
    <property type="term" value="F:ATP binding"/>
    <property type="evidence" value="ECO:0007669"/>
    <property type="project" value="UniProtKB-KW"/>
</dbReference>
<dbReference type="EMBL" id="VICE01000022">
    <property type="protein sequence ID" value="TQD51005.1"/>
    <property type="molecule type" value="Genomic_DNA"/>
</dbReference>
<dbReference type="InterPro" id="IPR003439">
    <property type="entry name" value="ABC_transporter-like_ATP-bd"/>
</dbReference>
<comment type="caution">
    <text evidence="6">The sequence shown here is derived from an EMBL/GenBank/DDBJ whole genome shotgun (WGS) entry which is preliminary data.</text>
</comment>
<keyword evidence="7" id="KW-1185">Reference proteome</keyword>
<dbReference type="GO" id="GO:0016020">
    <property type="term" value="C:membrane"/>
    <property type="evidence" value="ECO:0007669"/>
    <property type="project" value="InterPro"/>
</dbReference>
<dbReference type="InterPro" id="IPR027417">
    <property type="entry name" value="P-loop_NTPase"/>
</dbReference>
<evidence type="ECO:0000256" key="2">
    <source>
        <dbReference type="ARBA" id="ARBA00022448"/>
    </source>
</evidence>
<evidence type="ECO:0000259" key="5">
    <source>
        <dbReference type="PROSITE" id="PS50893"/>
    </source>
</evidence>